<dbReference type="PANTHER" id="PTHR33876:SF4">
    <property type="entry name" value="CHLOROPLAST PROTEIN FOR GROWTH AND FERTILITY 2"/>
    <property type="match status" value="1"/>
</dbReference>
<dbReference type="RefSeq" id="WP_169657850.1">
    <property type="nucleotide sequence ID" value="NZ_JABANE010000044.1"/>
</dbReference>
<sequence>MTGASFIRPLMAGVLHSFEPDHVTAVSVLATENAIKKERASFKNVFKASQWALGHSVTLILLGGIALLFKSTAEVFVHDLSSWAEMSVGPIMIWLGIVAIKRNHKINDMMQDHKRIEEHDHLDTNPIHLHGKQGEEIAMNPMNRSFWVGMLHGLAGTGGALTSALILSSATMWDAVMILLIESVGIILAMGIYSYTLLTVLSRFIEKNIAIFKWMNGLAGVASIVIGSYWIYNSIFA</sequence>
<feature type="transmembrane region" description="Helical" evidence="1">
    <location>
        <begin position="146"/>
        <end position="170"/>
    </location>
</feature>
<keyword evidence="3" id="KW-1185">Reference proteome</keyword>
<dbReference type="Proteomes" id="UP000576082">
    <property type="component" value="Unassembled WGS sequence"/>
</dbReference>
<reference evidence="2 3" key="1">
    <citation type="submission" date="2020-04" db="EMBL/GenBank/DDBJ databases">
        <title>Flammeovirga sp. SR4, a novel species isolated from seawater.</title>
        <authorList>
            <person name="Wang X."/>
        </authorList>
    </citation>
    <scope>NUCLEOTIDE SEQUENCE [LARGE SCALE GENOMIC DNA]</scope>
    <source>
        <strain evidence="2 3">ATCC 23126</strain>
    </source>
</reference>
<evidence type="ECO:0000313" key="3">
    <source>
        <dbReference type="Proteomes" id="UP000576082"/>
    </source>
</evidence>
<gene>
    <name evidence="2" type="ORF">HHU12_16505</name>
</gene>
<evidence type="ECO:0008006" key="4">
    <source>
        <dbReference type="Google" id="ProtNLM"/>
    </source>
</evidence>
<name>A0A7X9XAF0_9BACT</name>
<dbReference type="AlphaFoldDB" id="A0A7X9XAF0"/>
<feature type="transmembrane region" description="Helical" evidence="1">
    <location>
        <begin position="81"/>
        <end position="100"/>
    </location>
</feature>
<keyword evidence="1" id="KW-0472">Membrane</keyword>
<proteinExistence type="predicted"/>
<protein>
    <recommendedName>
        <fullName evidence="4">Cytochrome C biogenesis protein transmembrane domain-containing protein</fullName>
    </recommendedName>
</protein>
<feature type="transmembrane region" description="Helical" evidence="1">
    <location>
        <begin position="51"/>
        <end position="69"/>
    </location>
</feature>
<dbReference type="InterPro" id="IPR052776">
    <property type="entry name" value="Chloro_ReproSupport/MetalTrans"/>
</dbReference>
<feature type="transmembrane region" description="Helical" evidence="1">
    <location>
        <begin position="210"/>
        <end position="232"/>
    </location>
</feature>
<keyword evidence="1" id="KW-0812">Transmembrane</keyword>
<comment type="caution">
    <text evidence="2">The sequence shown here is derived from an EMBL/GenBank/DDBJ whole genome shotgun (WGS) entry which is preliminary data.</text>
</comment>
<feature type="transmembrane region" description="Helical" evidence="1">
    <location>
        <begin position="176"/>
        <end position="198"/>
    </location>
</feature>
<dbReference type="PANTHER" id="PTHR33876">
    <property type="entry name" value="UNNAMED PRODUCT"/>
    <property type="match status" value="1"/>
</dbReference>
<evidence type="ECO:0000313" key="2">
    <source>
        <dbReference type="EMBL" id="NME69581.1"/>
    </source>
</evidence>
<dbReference type="EMBL" id="JABANE010000044">
    <property type="protein sequence ID" value="NME69581.1"/>
    <property type="molecule type" value="Genomic_DNA"/>
</dbReference>
<evidence type="ECO:0000256" key="1">
    <source>
        <dbReference type="SAM" id="Phobius"/>
    </source>
</evidence>
<accession>A0A7X9XAF0</accession>
<keyword evidence="1" id="KW-1133">Transmembrane helix</keyword>
<organism evidence="2 3">
    <name type="scientific">Flammeovirga aprica JL-4</name>
    <dbReference type="NCBI Taxonomy" id="694437"/>
    <lineage>
        <taxon>Bacteria</taxon>
        <taxon>Pseudomonadati</taxon>
        <taxon>Bacteroidota</taxon>
        <taxon>Cytophagia</taxon>
        <taxon>Cytophagales</taxon>
        <taxon>Flammeovirgaceae</taxon>
        <taxon>Flammeovirga</taxon>
    </lineage>
</organism>